<evidence type="ECO:0000313" key="2">
    <source>
        <dbReference type="Proteomes" id="UP000237798"/>
    </source>
</evidence>
<reference evidence="1 2" key="1">
    <citation type="submission" date="2018-03" db="EMBL/GenBank/DDBJ databases">
        <title>Genome sequence of Clostridium luticellarii DSM 29923.</title>
        <authorList>
            <person name="Poehlein A."/>
            <person name="Daniel R."/>
        </authorList>
    </citation>
    <scope>NUCLEOTIDE SEQUENCE [LARGE SCALE GENOMIC DNA]</scope>
    <source>
        <strain evidence="1 2">DSM 29923</strain>
    </source>
</reference>
<dbReference type="GO" id="GO:0004713">
    <property type="term" value="F:protein tyrosine kinase activity"/>
    <property type="evidence" value="ECO:0007669"/>
    <property type="project" value="TreeGrafter"/>
</dbReference>
<dbReference type="SFLD" id="SFLDS00003">
    <property type="entry name" value="Haloacid_Dehalogenase"/>
    <property type="match status" value="1"/>
</dbReference>
<dbReference type="InterPro" id="IPR023214">
    <property type="entry name" value="HAD_sf"/>
</dbReference>
<dbReference type="SFLD" id="SFLDG01135">
    <property type="entry name" value="C1.5.6:_HAD__Beta-PGM__Phospha"/>
    <property type="match status" value="1"/>
</dbReference>
<accession>A0A2T0BSM6</accession>
<protein>
    <submittedName>
        <fullName evidence="1">5'-nucleotidase</fullName>
        <ecNumber evidence="1">3.1.3.5</ecNumber>
    </submittedName>
</protein>
<sequence length="218" mass="24752">MKYKYILFDLDGTLTDSKEGITKSVQYALRKYHISVKNLNSLENFIGPPLKDSFMQYYNFNEGQAIKAVEYYRENFKTKGIFQNRVYENIENLLKKLKNLNLSLMVATSKPTVFAKKILNHFNLSEYFDDIVGSGLDGTRGKKGEVIKYIIDKHDIEDTDKAVMIGDRRYDALGAAQNGVDCIGVAYGYGSVEELKNAGAAYIVHNVEELFKQIVSIN</sequence>
<dbReference type="Gene3D" id="3.40.50.1000">
    <property type="entry name" value="HAD superfamily/HAD-like"/>
    <property type="match status" value="1"/>
</dbReference>
<dbReference type="RefSeq" id="WP_106007569.1">
    <property type="nucleotide sequence ID" value="NZ_PVXP01000001.1"/>
</dbReference>
<keyword evidence="2" id="KW-1185">Reference proteome</keyword>
<dbReference type="GO" id="GO:0008253">
    <property type="term" value="F:5'-nucleotidase activity"/>
    <property type="evidence" value="ECO:0007669"/>
    <property type="project" value="UniProtKB-EC"/>
</dbReference>
<dbReference type="EC" id="3.1.3.5" evidence="1"/>
<dbReference type="FunFam" id="3.40.50.1000:FF:000022">
    <property type="entry name" value="Phosphoglycolate phosphatase"/>
    <property type="match status" value="1"/>
</dbReference>
<dbReference type="Proteomes" id="UP000237798">
    <property type="component" value="Unassembled WGS sequence"/>
</dbReference>
<dbReference type="EMBL" id="PVXP01000001">
    <property type="protein sequence ID" value="PRR86869.1"/>
    <property type="molecule type" value="Genomic_DNA"/>
</dbReference>
<dbReference type="GO" id="GO:0005829">
    <property type="term" value="C:cytosol"/>
    <property type="evidence" value="ECO:0007669"/>
    <property type="project" value="TreeGrafter"/>
</dbReference>
<dbReference type="InterPro" id="IPR036412">
    <property type="entry name" value="HAD-like_sf"/>
</dbReference>
<evidence type="ECO:0000313" key="1">
    <source>
        <dbReference type="EMBL" id="PRR86869.1"/>
    </source>
</evidence>
<keyword evidence="1" id="KW-0378">Hydrolase</keyword>
<proteinExistence type="predicted"/>
<dbReference type="InterPro" id="IPR050155">
    <property type="entry name" value="HAD-like_hydrolase_sf"/>
</dbReference>
<gene>
    <name evidence="1" type="ORF">CLLU_00350</name>
</gene>
<dbReference type="SFLD" id="SFLDG01129">
    <property type="entry name" value="C1.5:_HAD__Beta-PGM__Phosphata"/>
    <property type="match status" value="1"/>
</dbReference>
<dbReference type="OrthoDB" id="9792518at2"/>
<name>A0A2T0BSM6_9CLOT</name>
<dbReference type="Pfam" id="PF13419">
    <property type="entry name" value="HAD_2"/>
    <property type="match status" value="1"/>
</dbReference>
<dbReference type="PANTHER" id="PTHR43434:SF20">
    <property type="entry name" value="5'-NUCLEOTIDASE"/>
    <property type="match status" value="1"/>
</dbReference>
<dbReference type="AlphaFoldDB" id="A0A2T0BSM6"/>
<organism evidence="1 2">
    <name type="scientific">Clostridium luticellarii</name>
    <dbReference type="NCBI Taxonomy" id="1691940"/>
    <lineage>
        <taxon>Bacteria</taxon>
        <taxon>Bacillati</taxon>
        <taxon>Bacillota</taxon>
        <taxon>Clostridia</taxon>
        <taxon>Eubacteriales</taxon>
        <taxon>Clostridiaceae</taxon>
        <taxon>Clostridium</taxon>
    </lineage>
</organism>
<comment type="caution">
    <text evidence="1">The sequence shown here is derived from an EMBL/GenBank/DDBJ whole genome shotgun (WGS) entry which is preliminary data.</text>
</comment>
<dbReference type="InterPro" id="IPR023198">
    <property type="entry name" value="PGP-like_dom2"/>
</dbReference>
<dbReference type="Gene3D" id="1.10.150.240">
    <property type="entry name" value="Putative phosphatase, domain 2"/>
    <property type="match status" value="1"/>
</dbReference>
<dbReference type="InterPro" id="IPR041492">
    <property type="entry name" value="HAD_2"/>
</dbReference>
<dbReference type="PANTHER" id="PTHR43434">
    <property type="entry name" value="PHOSPHOGLYCOLATE PHOSPHATASE"/>
    <property type="match status" value="1"/>
</dbReference>
<dbReference type="CDD" id="cd04302">
    <property type="entry name" value="HAD_5NT"/>
    <property type="match status" value="1"/>
</dbReference>
<dbReference type="SUPFAM" id="SSF56784">
    <property type="entry name" value="HAD-like"/>
    <property type="match status" value="1"/>
</dbReference>